<comment type="caution">
    <text evidence="3">The sequence shown here is derived from an EMBL/GenBank/DDBJ whole genome shotgun (WGS) entry which is preliminary data.</text>
</comment>
<evidence type="ECO:0000256" key="1">
    <source>
        <dbReference type="PROSITE-ProRule" id="PRU00409"/>
    </source>
</evidence>
<dbReference type="Gene3D" id="3.30.1490.20">
    <property type="entry name" value="ATP-grasp fold, A domain"/>
    <property type="match status" value="1"/>
</dbReference>
<sequence>MNTLLIVGHRRDWPYSIPGTKVVPARLYLSDPAYSNLPNTRVINLCRSYAYQTRGYYVAMLAEARDQFPVPSVKAIEDIESDSIIRRLAEHLDDLIASTLQNRDGIAFDLCCYFGRTDQCEYRHLAEQLFATLHIPLLRARFERGESGWRLCHVQALALRELGTNDTDAVMKALSGYLKGTVHSSGQPASRRPALAILHTPDNPVLPSNALAIEKFQEAAQALDMRAEIITLGDAQRVTEFDGLFIRDTTYIHHYTYQLAREASIAGLVVMDDPDSILKCNNKVYMTELLGRYHMPMPKSMLVQDDNADSIIATLGLPCVLKLPGGSFSIGVDRVYSKEELQSKLFDMLNTSEMILAQEYCPTEFDWRIGVLDRRPLFACKYYMAPGHWQIVNHAGCPDAEEGLAQALAISEVPDQVIHTAMQAANLIGDGFYGVDLKQRDGQCYIIEVNDNPNVDAGNEDGVLKDALYREVMGVFRKRIEARQERST</sequence>
<proteinExistence type="predicted"/>
<dbReference type="InterPro" id="IPR011761">
    <property type="entry name" value="ATP-grasp"/>
</dbReference>
<name>A0ABU1BND8_9BURK</name>
<feature type="domain" description="ATP-grasp" evidence="2">
    <location>
        <begin position="287"/>
        <end position="481"/>
    </location>
</feature>
<dbReference type="InterPro" id="IPR013815">
    <property type="entry name" value="ATP_grasp_subdomain_1"/>
</dbReference>
<keyword evidence="4" id="KW-1185">Reference proteome</keyword>
<dbReference type="EMBL" id="JAUYVH010000003">
    <property type="protein sequence ID" value="MDQ9170427.1"/>
    <property type="molecule type" value="Genomic_DNA"/>
</dbReference>
<protein>
    <submittedName>
        <fullName evidence="3">RimK family protein</fullName>
    </submittedName>
</protein>
<dbReference type="InterPro" id="IPR013651">
    <property type="entry name" value="ATP-grasp_RimK-type"/>
</dbReference>
<dbReference type="Gene3D" id="3.30.470.20">
    <property type="entry name" value="ATP-grasp fold, B domain"/>
    <property type="match status" value="1"/>
</dbReference>
<gene>
    <name evidence="3" type="ORF">Q8A64_08385</name>
</gene>
<keyword evidence="1" id="KW-0547">Nucleotide-binding</keyword>
<accession>A0ABU1BND8</accession>
<dbReference type="PROSITE" id="PS50975">
    <property type="entry name" value="ATP_GRASP"/>
    <property type="match status" value="1"/>
</dbReference>
<organism evidence="3 4">
    <name type="scientific">Keguizhuia sedimenti</name>
    <dbReference type="NCBI Taxonomy" id="3064264"/>
    <lineage>
        <taxon>Bacteria</taxon>
        <taxon>Pseudomonadati</taxon>
        <taxon>Pseudomonadota</taxon>
        <taxon>Betaproteobacteria</taxon>
        <taxon>Burkholderiales</taxon>
        <taxon>Oxalobacteraceae</taxon>
        <taxon>Keguizhuia</taxon>
    </lineage>
</organism>
<dbReference type="Pfam" id="PF08443">
    <property type="entry name" value="RimK"/>
    <property type="match status" value="1"/>
</dbReference>
<reference evidence="3 4" key="1">
    <citation type="submission" date="2023-08" db="EMBL/GenBank/DDBJ databases">
        <title>Oxalobacteraceae gen .nov., isolated from river sludge outside the plant.</title>
        <authorList>
            <person name="Zhao S.Y."/>
        </authorList>
    </citation>
    <scope>NUCLEOTIDE SEQUENCE [LARGE SCALE GENOMIC DNA]</scope>
    <source>
        <strain evidence="3 4">R-40</strain>
    </source>
</reference>
<dbReference type="Pfam" id="PF14401">
    <property type="entry name" value="RLAN"/>
    <property type="match status" value="1"/>
</dbReference>
<dbReference type="PANTHER" id="PTHR21621">
    <property type="entry name" value="RIBOSOMAL PROTEIN S6 MODIFICATION PROTEIN"/>
    <property type="match status" value="1"/>
</dbReference>
<dbReference type="InterPro" id="IPR025839">
    <property type="entry name" value="RLAN_dom"/>
</dbReference>
<dbReference type="RefSeq" id="WP_338436348.1">
    <property type="nucleotide sequence ID" value="NZ_JAUYVH010000003.1"/>
</dbReference>
<dbReference type="SUPFAM" id="SSF56059">
    <property type="entry name" value="Glutathione synthetase ATP-binding domain-like"/>
    <property type="match status" value="1"/>
</dbReference>
<dbReference type="PANTHER" id="PTHR21621:SF0">
    <property type="entry name" value="BETA-CITRYLGLUTAMATE SYNTHASE B-RELATED"/>
    <property type="match status" value="1"/>
</dbReference>
<evidence type="ECO:0000259" key="2">
    <source>
        <dbReference type="PROSITE" id="PS50975"/>
    </source>
</evidence>
<dbReference type="Proteomes" id="UP001225596">
    <property type="component" value="Unassembled WGS sequence"/>
</dbReference>
<evidence type="ECO:0000313" key="4">
    <source>
        <dbReference type="Proteomes" id="UP001225596"/>
    </source>
</evidence>
<keyword evidence="1" id="KW-0067">ATP-binding</keyword>
<evidence type="ECO:0000313" key="3">
    <source>
        <dbReference type="EMBL" id="MDQ9170427.1"/>
    </source>
</evidence>